<dbReference type="EMBL" id="CAJVPJ010001407">
    <property type="protein sequence ID" value="CAG8589991.1"/>
    <property type="molecule type" value="Genomic_DNA"/>
</dbReference>
<accession>A0A9N9C427</accession>
<sequence length="224" mass="26111">MSSYKNVSLTESEMKKDYGQMSELTEVESTLLLRKHISETDFVLALVTETRFKANHPKTTEMIELFEVGDLEYRRNADRFSFRSSTSAQPFVIELVIAVLTFKKFHVLSEHTDKALIFAHQIKRYNVSGSSIDEKELIHKEKRKNSVYCDKNDWFEHLIKARRSKGYESLKLGKHEKADRETVGLEEEAIAETSVTAERLQIRYTRNFTKSDLKKLETECNWSS</sequence>
<dbReference type="Proteomes" id="UP000789572">
    <property type="component" value="Unassembled WGS sequence"/>
</dbReference>
<protein>
    <submittedName>
        <fullName evidence="1">2833_t:CDS:1</fullName>
    </submittedName>
</protein>
<comment type="caution">
    <text evidence="1">The sequence shown here is derived from an EMBL/GenBank/DDBJ whole genome shotgun (WGS) entry which is preliminary data.</text>
</comment>
<keyword evidence="2" id="KW-1185">Reference proteome</keyword>
<reference evidence="1" key="1">
    <citation type="submission" date="2021-06" db="EMBL/GenBank/DDBJ databases">
        <authorList>
            <person name="Kallberg Y."/>
            <person name="Tangrot J."/>
            <person name="Rosling A."/>
        </authorList>
    </citation>
    <scope>NUCLEOTIDE SEQUENCE</scope>
    <source>
        <strain evidence="1">IA702</strain>
    </source>
</reference>
<dbReference type="AlphaFoldDB" id="A0A9N9C427"/>
<evidence type="ECO:0000313" key="1">
    <source>
        <dbReference type="EMBL" id="CAG8589991.1"/>
    </source>
</evidence>
<evidence type="ECO:0000313" key="2">
    <source>
        <dbReference type="Proteomes" id="UP000789572"/>
    </source>
</evidence>
<organism evidence="1 2">
    <name type="scientific">Paraglomus occultum</name>
    <dbReference type="NCBI Taxonomy" id="144539"/>
    <lineage>
        <taxon>Eukaryota</taxon>
        <taxon>Fungi</taxon>
        <taxon>Fungi incertae sedis</taxon>
        <taxon>Mucoromycota</taxon>
        <taxon>Glomeromycotina</taxon>
        <taxon>Glomeromycetes</taxon>
        <taxon>Paraglomerales</taxon>
        <taxon>Paraglomeraceae</taxon>
        <taxon>Paraglomus</taxon>
    </lineage>
</organism>
<proteinExistence type="predicted"/>
<name>A0A9N9C427_9GLOM</name>
<gene>
    <name evidence="1" type="ORF">POCULU_LOCUS6924</name>
</gene>